<accession>A0AAD5TGL4</accession>
<keyword evidence="2" id="KW-1185">Reference proteome</keyword>
<reference evidence="1" key="1">
    <citation type="submission" date="2020-05" db="EMBL/GenBank/DDBJ databases">
        <title>Phylogenomic resolution of chytrid fungi.</title>
        <authorList>
            <person name="Stajich J.E."/>
            <person name="Amses K."/>
            <person name="Simmons R."/>
            <person name="Seto K."/>
            <person name="Myers J."/>
            <person name="Bonds A."/>
            <person name="Quandt C.A."/>
            <person name="Barry K."/>
            <person name="Liu P."/>
            <person name="Grigoriev I."/>
            <person name="Longcore J.E."/>
            <person name="James T.Y."/>
        </authorList>
    </citation>
    <scope>NUCLEOTIDE SEQUENCE</scope>
    <source>
        <strain evidence="1">JEL0379</strain>
    </source>
</reference>
<dbReference type="AlphaFoldDB" id="A0AAD5TGL4"/>
<name>A0AAD5TGL4_9FUNG</name>
<evidence type="ECO:0000313" key="1">
    <source>
        <dbReference type="EMBL" id="KAJ3176018.1"/>
    </source>
</evidence>
<protein>
    <submittedName>
        <fullName evidence="1">Uncharacterized protein</fullName>
    </submittedName>
</protein>
<organism evidence="1 2">
    <name type="scientific">Geranomyces variabilis</name>
    <dbReference type="NCBI Taxonomy" id="109894"/>
    <lineage>
        <taxon>Eukaryota</taxon>
        <taxon>Fungi</taxon>
        <taxon>Fungi incertae sedis</taxon>
        <taxon>Chytridiomycota</taxon>
        <taxon>Chytridiomycota incertae sedis</taxon>
        <taxon>Chytridiomycetes</taxon>
        <taxon>Spizellomycetales</taxon>
        <taxon>Powellomycetaceae</taxon>
        <taxon>Geranomyces</taxon>
    </lineage>
</organism>
<evidence type="ECO:0000313" key="2">
    <source>
        <dbReference type="Proteomes" id="UP001212152"/>
    </source>
</evidence>
<gene>
    <name evidence="1" type="ORF">HDU87_005535</name>
</gene>
<dbReference type="Gene3D" id="2.30.230.10">
    <property type="entry name" value="Lipovitellin, beta-sheet shell regions, chain A"/>
    <property type="match status" value="1"/>
</dbReference>
<comment type="caution">
    <text evidence="1">The sequence shown here is derived from an EMBL/GenBank/DDBJ whole genome shotgun (WGS) entry which is preliminary data.</text>
</comment>
<dbReference type="InterPro" id="IPR015816">
    <property type="entry name" value="Vitellinogen_b-sht_N"/>
</dbReference>
<dbReference type="EMBL" id="JADGJQ010000045">
    <property type="protein sequence ID" value="KAJ3176018.1"/>
    <property type="molecule type" value="Genomic_DNA"/>
</dbReference>
<dbReference type="GO" id="GO:0005319">
    <property type="term" value="F:lipid transporter activity"/>
    <property type="evidence" value="ECO:0007669"/>
    <property type="project" value="InterPro"/>
</dbReference>
<dbReference type="Proteomes" id="UP001212152">
    <property type="component" value="Unassembled WGS sequence"/>
</dbReference>
<proteinExistence type="predicted"/>
<sequence length="203" mass="22581">MPSSQTNWIFRADFQITPYEADDAGNTNCSLEFFKSSPVLEIVTSHPEVDQGRHIVTGKLDFTRWFTFTISGEGVVTAFYTAPDEGDEVIMIKKGVANQFSARIVEPGIGLRKRAFDTEEHDVGGPHQATYMVLRSDDDPHQVTFVKRSEPVRRDDTEPNSLTRSDEKVLIKNEHIGHIVSISNNDAFAVSASSHALNVGTKE</sequence>